<dbReference type="InterPro" id="IPR036768">
    <property type="entry name" value="PolIII_chi_sf"/>
</dbReference>
<dbReference type="AlphaFoldDB" id="A0A250KRM1"/>
<dbReference type="Pfam" id="PF04364">
    <property type="entry name" value="DNA_pol3_chi"/>
    <property type="match status" value="1"/>
</dbReference>
<keyword evidence="2" id="KW-1185">Reference proteome</keyword>
<dbReference type="Proteomes" id="UP000266313">
    <property type="component" value="Chromosome"/>
</dbReference>
<dbReference type="EMBL" id="AP017928">
    <property type="protein sequence ID" value="BBA34237.1"/>
    <property type="molecule type" value="Genomic_DNA"/>
</dbReference>
<dbReference type="GO" id="GO:0032298">
    <property type="term" value="P:positive regulation of DNA-templated DNA replication initiation"/>
    <property type="evidence" value="ECO:0007669"/>
    <property type="project" value="TreeGrafter"/>
</dbReference>
<proteinExistence type="predicted"/>
<dbReference type="PANTHER" id="PTHR38767">
    <property type="entry name" value="DNA POLYMERASE III SUBUNIT CHI"/>
    <property type="match status" value="1"/>
</dbReference>
<dbReference type="GO" id="GO:0003677">
    <property type="term" value="F:DNA binding"/>
    <property type="evidence" value="ECO:0007669"/>
    <property type="project" value="InterPro"/>
</dbReference>
<dbReference type="GO" id="GO:0003887">
    <property type="term" value="F:DNA-directed DNA polymerase activity"/>
    <property type="evidence" value="ECO:0007669"/>
    <property type="project" value="InterPro"/>
</dbReference>
<evidence type="ECO:0000313" key="2">
    <source>
        <dbReference type="Proteomes" id="UP000266313"/>
    </source>
</evidence>
<dbReference type="SUPFAM" id="SSF102400">
    <property type="entry name" value="DNA polymerase III chi subunit"/>
    <property type="match status" value="1"/>
</dbReference>
<dbReference type="KEGG" id="mmai:sS8_2285"/>
<protein>
    <submittedName>
        <fullName evidence="1">DNA polymerase III, chi subunit superfamily protein</fullName>
    </submittedName>
</protein>
<reference evidence="1 2" key="1">
    <citation type="submission" date="2016-12" db="EMBL/GenBank/DDBJ databases">
        <title>Genome sequencing of Methylocaldum marinum.</title>
        <authorList>
            <person name="Takeuchi M."/>
            <person name="Kamagata Y."/>
            <person name="Hiraoka S."/>
            <person name="Oshima K."/>
            <person name="Hattori M."/>
            <person name="Iwasaki W."/>
        </authorList>
    </citation>
    <scope>NUCLEOTIDE SEQUENCE [LARGE SCALE GENOMIC DNA]</scope>
    <source>
        <strain evidence="1 2">S8</strain>
    </source>
</reference>
<dbReference type="InterPro" id="IPR007459">
    <property type="entry name" value="DNA_pol3_chi"/>
</dbReference>
<dbReference type="PANTHER" id="PTHR38767:SF1">
    <property type="entry name" value="DNA POLYMERASE III SUBUNIT CHI"/>
    <property type="match status" value="1"/>
</dbReference>
<dbReference type="RefSeq" id="WP_119629687.1">
    <property type="nucleotide sequence ID" value="NZ_AP017928.1"/>
</dbReference>
<evidence type="ECO:0000313" key="1">
    <source>
        <dbReference type="EMBL" id="BBA34237.1"/>
    </source>
</evidence>
<name>A0A250KRM1_9GAMM</name>
<gene>
    <name evidence="1" type="ORF">sS8_2285</name>
</gene>
<sequence>MTRIDFYVLPSADAHSRRLMACRLAEKAIKQDLSVFLYTSSEEEERVLDDLLWTFRQGSFVAHERFDASEAQAETPVLIGHRSAPQPAKDVLINLSAEVPPELDRFQRLIELVDQDESVKQAGRRRYRFYSDQGHTVQTHRLD</sequence>
<accession>A0A250KRM1</accession>
<dbReference type="GO" id="GO:0006260">
    <property type="term" value="P:DNA replication"/>
    <property type="evidence" value="ECO:0007669"/>
    <property type="project" value="InterPro"/>
</dbReference>
<dbReference type="Gene3D" id="3.40.50.10110">
    <property type="entry name" value="DNA polymerase III subunit chi"/>
    <property type="match status" value="1"/>
</dbReference>
<organism evidence="1 2">
    <name type="scientific">Methylocaldum marinum</name>
    <dbReference type="NCBI Taxonomy" id="1432792"/>
    <lineage>
        <taxon>Bacteria</taxon>
        <taxon>Pseudomonadati</taxon>
        <taxon>Pseudomonadota</taxon>
        <taxon>Gammaproteobacteria</taxon>
        <taxon>Methylococcales</taxon>
        <taxon>Methylococcaceae</taxon>
        <taxon>Methylocaldum</taxon>
    </lineage>
</organism>
<dbReference type="OrthoDB" id="5297568at2"/>